<dbReference type="SMART" id="SM00409">
    <property type="entry name" value="IG"/>
    <property type="match status" value="5"/>
</dbReference>
<dbReference type="InterPro" id="IPR051275">
    <property type="entry name" value="Cell_adhesion_signaling"/>
</dbReference>
<comment type="caution">
    <text evidence="9">The sequence shown here is derived from an EMBL/GenBank/DDBJ whole genome shotgun (WGS) entry which is preliminary data.</text>
</comment>
<dbReference type="AlphaFoldDB" id="A0A8S9Z454"/>
<keyword evidence="10" id="KW-1185">Reference proteome</keyword>
<dbReference type="PRINTS" id="PR00261">
    <property type="entry name" value="LDLRECEPTOR"/>
</dbReference>
<comment type="caution">
    <text evidence="6">Lacks conserved residue(s) required for the propagation of feature annotation.</text>
</comment>
<reference evidence="9" key="1">
    <citation type="submission" date="2019-07" db="EMBL/GenBank/DDBJ databases">
        <title>Annotation for the trematode Paragonimus miyazaki's.</title>
        <authorList>
            <person name="Choi Y.-J."/>
        </authorList>
    </citation>
    <scope>NUCLEOTIDE SEQUENCE</scope>
    <source>
        <strain evidence="9">Japan</strain>
    </source>
</reference>
<feature type="domain" description="Ig-like" evidence="8">
    <location>
        <begin position="338"/>
        <end position="446"/>
    </location>
</feature>
<dbReference type="InterPro" id="IPR023415">
    <property type="entry name" value="LDLR_class-A_CS"/>
</dbReference>
<evidence type="ECO:0000256" key="1">
    <source>
        <dbReference type="ARBA" id="ARBA00004479"/>
    </source>
</evidence>
<keyword evidence="5" id="KW-0393">Immunoglobulin domain</keyword>
<dbReference type="GO" id="GO:0050839">
    <property type="term" value="F:cell adhesion molecule binding"/>
    <property type="evidence" value="ECO:0007669"/>
    <property type="project" value="TreeGrafter"/>
</dbReference>
<feature type="disulfide bond" evidence="6">
    <location>
        <begin position="752"/>
        <end position="767"/>
    </location>
</feature>
<dbReference type="GO" id="GO:0098609">
    <property type="term" value="P:cell-cell adhesion"/>
    <property type="evidence" value="ECO:0007669"/>
    <property type="project" value="TreeGrafter"/>
</dbReference>
<dbReference type="OrthoDB" id="10062665at2759"/>
<dbReference type="InterPro" id="IPR002172">
    <property type="entry name" value="LDrepeatLR_classA_rpt"/>
</dbReference>
<feature type="domain" description="Ig-like" evidence="8">
    <location>
        <begin position="246"/>
        <end position="316"/>
    </location>
</feature>
<evidence type="ECO:0000313" key="9">
    <source>
        <dbReference type="EMBL" id="KAF7261652.1"/>
    </source>
</evidence>
<accession>A0A8S9Z454</accession>
<dbReference type="CDD" id="cd00096">
    <property type="entry name" value="Ig"/>
    <property type="match status" value="2"/>
</dbReference>
<proteinExistence type="predicted"/>
<evidence type="ECO:0000259" key="8">
    <source>
        <dbReference type="PROSITE" id="PS50835"/>
    </source>
</evidence>
<dbReference type="Gene3D" id="4.10.400.10">
    <property type="entry name" value="Low-density Lipoprotein Receptor"/>
    <property type="match status" value="2"/>
</dbReference>
<comment type="subcellular location">
    <subcellularLocation>
        <location evidence="1">Membrane</location>
        <topology evidence="1">Single-pass type I membrane protein</topology>
    </subcellularLocation>
</comment>
<dbReference type="PANTHER" id="PTHR11640">
    <property type="entry name" value="NEPHRIN"/>
    <property type="match status" value="1"/>
</dbReference>
<dbReference type="InterPro" id="IPR013783">
    <property type="entry name" value="Ig-like_fold"/>
</dbReference>
<dbReference type="SMART" id="SM00408">
    <property type="entry name" value="IGc2"/>
    <property type="match status" value="3"/>
</dbReference>
<dbReference type="Gene3D" id="2.60.40.10">
    <property type="entry name" value="Immunoglobulins"/>
    <property type="match status" value="4"/>
</dbReference>
<dbReference type="SUPFAM" id="SSF48726">
    <property type="entry name" value="Immunoglobulin"/>
    <property type="match status" value="5"/>
</dbReference>
<evidence type="ECO:0000256" key="5">
    <source>
        <dbReference type="ARBA" id="ARBA00023319"/>
    </source>
</evidence>
<feature type="domain" description="Ig-like" evidence="8">
    <location>
        <begin position="449"/>
        <end position="548"/>
    </location>
</feature>
<name>A0A8S9Z454_9TREM</name>
<feature type="disulfide bond" evidence="6">
    <location>
        <begin position="709"/>
        <end position="724"/>
    </location>
</feature>
<evidence type="ECO:0000256" key="3">
    <source>
        <dbReference type="ARBA" id="ARBA00023157"/>
    </source>
</evidence>
<feature type="domain" description="Ig-like" evidence="8">
    <location>
        <begin position="770"/>
        <end position="864"/>
    </location>
</feature>
<feature type="disulfide bond" evidence="6">
    <location>
        <begin position="644"/>
        <end position="656"/>
    </location>
</feature>
<sequence>MRLLTCVLLFVFILTVRSDEYEEDISVGGYHPDEVRPTIFLTPGSPGQLEWSEGDDLYSRCSVQNGEQYYIKWIRRLPDRTVQELSQNALLFLPKVRASELQHPIYCQVTRDSDGAVFEELLNVRVAEYQDYTGSTELQLTIRSLPAEDLSQGRVMRQCLFEGDPALNDQFDFRWLDQSGRVVNNGDALILLLENLVDLGNYTCEATNRQTGTIYQARYHVTRASRSQDMQYAVEIRPVTPELHVGRPYEMVCEVRPSPERPVRFTWFHNDQVVSNDARLVLSSLAYPDIGSYICRAEWTPDTTRTGSMAANATVELTLALTRTTEIDNELYTNMLLPMLTLNLIRKEMSPPPGSILVTLPGEMRELHCEFTSRGPPDVRWFFDGQPLEFHPTLNASGTVHRMDALRVSIVTLRSVDVSQGGTYECRIGNEIKQTHVIVRSEKGLEVNPETETVDEGMAVEFHCRAHGANQMVNREMEWFFRPFHGGSMVPLSLGALGGFVRQDDDYASHTSFVSKARARKQDEGEYICRLPSQNLQAVGRLYVRSISVYNVVITPSIIRVRINQPIELECYVTEEGWRPAPVMPRFRLRDSRIHYDTQPVGENRARFSIPGGLDSDFNGTQVECYTDQPGNVATATIIVESTCPQGYRRCRSGQCLPAGRFCDGVPDCADRSDEDPLFCNACDPISKQCEYYQNRAPIKKTYMIHWECDGEDDCGNGFDEVNCPDPNVARCDGTMFNCGSGNRRIPLAYVCDKDQDCPYGEDERNCAVPTIQTSEIYRYPVRQGGQVVLTCRVFGLPVPRVIWRFNWGCLPDEGGRFRVTSTVQNCDSPTPVVLSTLTIQNVRPGDDGIYNCEALAGAHRAMSNDYFVMLES</sequence>
<dbReference type="SMART" id="SM00192">
    <property type="entry name" value="LDLa"/>
    <property type="match status" value="3"/>
</dbReference>
<dbReference type="PANTHER" id="PTHR11640:SF158">
    <property type="entry name" value="V-SET AND IMMUNOGLOBULIN DOMAIN-CONTAINING PROTEIN 10-LIKE 2"/>
    <property type="match status" value="1"/>
</dbReference>
<keyword evidence="7" id="KW-0732">Signal</keyword>
<dbReference type="InterPro" id="IPR036179">
    <property type="entry name" value="Ig-like_dom_sf"/>
</dbReference>
<feature type="domain" description="Ig-like" evidence="8">
    <location>
        <begin position="37"/>
        <end position="123"/>
    </location>
</feature>
<dbReference type="InterPro" id="IPR003599">
    <property type="entry name" value="Ig_sub"/>
</dbReference>
<keyword evidence="4" id="KW-0325">Glycoprotein</keyword>
<keyword evidence="3 6" id="KW-1015">Disulfide bond</keyword>
<dbReference type="InterPro" id="IPR003598">
    <property type="entry name" value="Ig_sub2"/>
</dbReference>
<evidence type="ECO:0000256" key="4">
    <source>
        <dbReference type="ARBA" id="ARBA00023180"/>
    </source>
</evidence>
<keyword evidence="2" id="KW-0472">Membrane</keyword>
<dbReference type="PROSITE" id="PS01209">
    <property type="entry name" value="LDLRA_1"/>
    <property type="match status" value="1"/>
</dbReference>
<evidence type="ECO:0000256" key="6">
    <source>
        <dbReference type="PROSITE-ProRule" id="PRU00124"/>
    </source>
</evidence>
<dbReference type="InterPro" id="IPR036055">
    <property type="entry name" value="LDL_receptor-like_sf"/>
</dbReference>
<dbReference type="Pfam" id="PF13927">
    <property type="entry name" value="Ig_3"/>
    <property type="match status" value="2"/>
</dbReference>
<organism evidence="9 10">
    <name type="scientific">Paragonimus skrjabini miyazakii</name>
    <dbReference type="NCBI Taxonomy" id="59628"/>
    <lineage>
        <taxon>Eukaryota</taxon>
        <taxon>Metazoa</taxon>
        <taxon>Spiralia</taxon>
        <taxon>Lophotrochozoa</taxon>
        <taxon>Platyhelminthes</taxon>
        <taxon>Trematoda</taxon>
        <taxon>Digenea</taxon>
        <taxon>Plagiorchiida</taxon>
        <taxon>Troglotremata</taxon>
        <taxon>Troglotrematidae</taxon>
        <taxon>Paragonimus</taxon>
    </lineage>
</organism>
<feature type="signal peptide" evidence="7">
    <location>
        <begin position="1"/>
        <end position="18"/>
    </location>
</feature>
<dbReference type="Proteomes" id="UP000822476">
    <property type="component" value="Unassembled WGS sequence"/>
</dbReference>
<dbReference type="PROSITE" id="PS50068">
    <property type="entry name" value="LDLRA_2"/>
    <property type="match status" value="3"/>
</dbReference>
<evidence type="ECO:0000256" key="7">
    <source>
        <dbReference type="SAM" id="SignalP"/>
    </source>
</evidence>
<gene>
    <name evidence="9" type="ORF">EG68_01125</name>
</gene>
<dbReference type="CDD" id="cd00112">
    <property type="entry name" value="LDLa"/>
    <property type="match status" value="3"/>
</dbReference>
<evidence type="ECO:0000256" key="2">
    <source>
        <dbReference type="ARBA" id="ARBA00023136"/>
    </source>
</evidence>
<dbReference type="GO" id="GO:0005886">
    <property type="term" value="C:plasma membrane"/>
    <property type="evidence" value="ECO:0007669"/>
    <property type="project" value="TreeGrafter"/>
</dbReference>
<protein>
    <recommendedName>
        <fullName evidence="8">Ig-like domain-containing protein</fullName>
    </recommendedName>
</protein>
<feature type="disulfide bond" evidence="6">
    <location>
        <begin position="651"/>
        <end position="669"/>
    </location>
</feature>
<dbReference type="SUPFAM" id="SSF57424">
    <property type="entry name" value="LDL receptor-like module"/>
    <property type="match status" value="2"/>
</dbReference>
<dbReference type="InterPro" id="IPR007110">
    <property type="entry name" value="Ig-like_dom"/>
</dbReference>
<dbReference type="EMBL" id="JTDE01000304">
    <property type="protein sequence ID" value="KAF7261652.1"/>
    <property type="molecule type" value="Genomic_DNA"/>
</dbReference>
<feature type="chain" id="PRO_5035796739" description="Ig-like domain-containing protein" evidence="7">
    <location>
        <begin position="19"/>
        <end position="873"/>
    </location>
</feature>
<dbReference type="PROSITE" id="PS50835">
    <property type="entry name" value="IG_LIKE"/>
    <property type="match status" value="6"/>
</dbReference>
<dbReference type="Pfam" id="PF00057">
    <property type="entry name" value="Ldl_recept_a"/>
    <property type="match status" value="2"/>
</dbReference>
<dbReference type="GO" id="GO:0005911">
    <property type="term" value="C:cell-cell junction"/>
    <property type="evidence" value="ECO:0007669"/>
    <property type="project" value="TreeGrafter"/>
</dbReference>
<feature type="domain" description="Ig-like" evidence="8">
    <location>
        <begin position="159"/>
        <end position="220"/>
    </location>
</feature>
<evidence type="ECO:0000313" key="10">
    <source>
        <dbReference type="Proteomes" id="UP000822476"/>
    </source>
</evidence>